<evidence type="ECO:0000313" key="3">
    <source>
        <dbReference type="Proteomes" id="UP000095601"/>
    </source>
</evidence>
<protein>
    <submittedName>
        <fullName evidence="1">CBS domain protein</fullName>
    </submittedName>
    <submittedName>
        <fullName evidence="2">CBS domain-containing protein</fullName>
    </submittedName>
</protein>
<accession>A0A1E5UC87</accession>
<dbReference type="AlphaFoldDB" id="A0A1E5UC87"/>
<dbReference type="RefSeq" id="WP_069799749.1">
    <property type="nucleotide sequence ID" value="NZ_CP034157.1"/>
</dbReference>
<evidence type="ECO:0000313" key="1">
    <source>
        <dbReference type="EMBL" id="OEL10536.1"/>
    </source>
</evidence>
<dbReference type="Proteomes" id="UP000095601">
    <property type="component" value="Unassembled WGS sequence"/>
</dbReference>
<reference evidence="2 4" key="2">
    <citation type="submission" date="2018-02" db="EMBL/GenBank/DDBJ databases">
        <title>Draft genome sequence of bacterial isolates from marine environment.</title>
        <authorList>
            <person name="Singh S.K."/>
            <person name="Hill R."/>
            <person name="Major S."/>
            <person name="Cai H."/>
            <person name="Li Y."/>
        </authorList>
    </citation>
    <scope>NUCLEOTIDE SEQUENCE [LARGE SCALE GENOMIC DNA]</scope>
    <source>
        <strain evidence="2 4">IMET F</strain>
    </source>
</reference>
<sequence>MLISEYISKDFPAFEVDSSAEEALEIASEFGFTHVFVQKNNLFLGGICKEFLEENPDKNLEELLIHIERFAILEGGTVLDTVKLFYTFNANIIPIINKNEEYLGYIAYDDVFNELSKYPLFSENGAVLTVETNLKSFSMTEIAKIVESNNSKFYGAFISHVNDDVIQVTMKINHDNLSSIDETFDRFGYHVVHKFYNDEKEELIKDRYQYFQKYLEF</sequence>
<dbReference type="PATRIC" id="fig|237258.4.peg.541"/>
<keyword evidence="3" id="KW-1185">Reference proteome</keyword>
<name>A0A1E5UC87_9FLAO</name>
<evidence type="ECO:0000313" key="2">
    <source>
        <dbReference type="EMBL" id="PPZ92254.1"/>
    </source>
</evidence>
<proteinExistence type="predicted"/>
<dbReference type="SUPFAM" id="SSF54631">
    <property type="entry name" value="CBS-domain pair"/>
    <property type="match status" value="1"/>
</dbReference>
<dbReference type="KEGG" id="cnr:EB819_11565"/>
<dbReference type="Proteomes" id="UP000238565">
    <property type="component" value="Unassembled WGS sequence"/>
</dbReference>
<reference evidence="1 3" key="1">
    <citation type="submission" date="2016-09" db="EMBL/GenBank/DDBJ databases">
        <authorList>
            <person name="Capua I."/>
            <person name="De Benedictis P."/>
            <person name="Joannis T."/>
            <person name="Lombin L.H."/>
            <person name="Cattoli G."/>
        </authorList>
    </citation>
    <scope>NUCLEOTIDE SEQUENCE [LARGE SCALE GENOMIC DNA]</scope>
    <source>
        <strain evidence="1 3">NRS-1</strain>
    </source>
</reference>
<dbReference type="Gene3D" id="3.10.580.10">
    <property type="entry name" value="CBS-domain"/>
    <property type="match status" value="1"/>
</dbReference>
<comment type="caution">
    <text evidence="1">The sequence shown here is derived from an EMBL/GenBank/DDBJ whole genome shotgun (WGS) entry which is preliminary data.</text>
</comment>
<dbReference type="EMBL" id="MKGI01000076">
    <property type="protein sequence ID" value="OEL10536.1"/>
    <property type="molecule type" value="Genomic_DNA"/>
</dbReference>
<dbReference type="OrthoDB" id="1523762at2"/>
<dbReference type="EMBL" id="PTPZ01000002">
    <property type="protein sequence ID" value="PPZ92254.1"/>
    <property type="molecule type" value="Genomic_DNA"/>
</dbReference>
<dbReference type="InterPro" id="IPR046342">
    <property type="entry name" value="CBS_dom_sf"/>
</dbReference>
<gene>
    <name evidence="1" type="ORF">BHF72_0359</name>
    <name evidence="2" type="ORF">C3729_04585</name>
</gene>
<dbReference type="STRING" id="237258.SAMN04489756_10461"/>
<organism evidence="1 3">
    <name type="scientific">Cloacibacterium normanense</name>
    <dbReference type="NCBI Taxonomy" id="237258"/>
    <lineage>
        <taxon>Bacteria</taxon>
        <taxon>Pseudomonadati</taxon>
        <taxon>Bacteroidota</taxon>
        <taxon>Flavobacteriia</taxon>
        <taxon>Flavobacteriales</taxon>
        <taxon>Weeksellaceae</taxon>
    </lineage>
</organism>
<evidence type="ECO:0000313" key="4">
    <source>
        <dbReference type="Proteomes" id="UP000238565"/>
    </source>
</evidence>